<dbReference type="AlphaFoldDB" id="A0A814ECN2"/>
<dbReference type="PANTHER" id="PTHR46599">
    <property type="entry name" value="PIGGYBAC TRANSPOSABLE ELEMENT-DERIVED PROTEIN 4"/>
    <property type="match status" value="1"/>
</dbReference>
<evidence type="ECO:0000313" key="6">
    <source>
        <dbReference type="Proteomes" id="UP000663870"/>
    </source>
</evidence>
<feature type="compositionally biased region" description="Acidic residues" evidence="1">
    <location>
        <begin position="61"/>
        <end position="70"/>
    </location>
</feature>
<dbReference type="EMBL" id="CAJNOH010000255">
    <property type="protein sequence ID" value="CAF0970366.1"/>
    <property type="molecule type" value="Genomic_DNA"/>
</dbReference>
<dbReference type="InterPro" id="IPR029526">
    <property type="entry name" value="PGBD"/>
</dbReference>
<evidence type="ECO:0000313" key="5">
    <source>
        <dbReference type="Proteomes" id="UP000663854"/>
    </source>
</evidence>
<dbReference type="EMBL" id="CAJNOL010002541">
    <property type="protein sequence ID" value="CAF1510326.1"/>
    <property type="molecule type" value="Genomic_DNA"/>
</dbReference>
<dbReference type="Proteomes" id="UP000663870">
    <property type="component" value="Unassembled WGS sequence"/>
</dbReference>
<dbReference type="PANTHER" id="PTHR46599:SF3">
    <property type="entry name" value="PIGGYBAC TRANSPOSABLE ELEMENT-DERIVED PROTEIN 4"/>
    <property type="match status" value="1"/>
</dbReference>
<protein>
    <recommendedName>
        <fullName evidence="2">PiggyBac transposable element-derived protein domain-containing protein</fullName>
    </recommendedName>
</protein>
<evidence type="ECO:0000256" key="1">
    <source>
        <dbReference type="SAM" id="MobiDB-lite"/>
    </source>
</evidence>
<evidence type="ECO:0000313" key="3">
    <source>
        <dbReference type="EMBL" id="CAF0970366.1"/>
    </source>
</evidence>
<sequence length="193" mass="21777">MASKPILKRIRDVLMTNSTNEYDKNISEDEESNSDPDYLGAETESDDTSTDEHISKKDDSSDSDNTDDDTVINNQPESAEKNGVLWTTQTTAAHSRLYVINIMKKKPGAVTAVQTIMDAFKFFITDEILNEIVLQTNKYAKRYINQQKQRRSNGGASQSKLVQWKDLDRIELEAFLGLLIQSGICHSNHESIT</sequence>
<feature type="compositionally biased region" description="Basic and acidic residues" evidence="1">
    <location>
        <begin position="50"/>
        <end position="60"/>
    </location>
</feature>
<keyword evidence="6" id="KW-1185">Reference proteome</keyword>
<evidence type="ECO:0000313" key="4">
    <source>
        <dbReference type="EMBL" id="CAF1510326.1"/>
    </source>
</evidence>
<feature type="region of interest" description="Disordered" evidence="1">
    <location>
        <begin position="1"/>
        <end position="86"/>
    </location>
</feature>
<comment type="caution">
    <text evidence="3">The sequence shown here is derived from an EMBL/GenBank/DDBJ whole genome shotgun (WGS) entry which is preliminary data.</text>
</comment>
<proteinExistence type="predicted"/>
<reference evidence="3" key="1">
    <citation type="submission" date="2021-02" db="EMBL/GenBank/DDBJ databases">
        <authorList>
            <person name="Nowell W R."/>
        </authorList>
    </citation>
    <scope>NUCLEOTIDE SEQUENCE</scope>
</reference>
<accession>A0A814ECN2</accession>
<dbReference type="Proteomes" id="UP000663854">
    <property type="component" value="Unassembled WGS sequence"/>
</dbReference>
<evidence type="ECO:0000259" key="2">
    <source>
        <dbReference type="Pfam" id="PF13843"/>
    </source>
</evidence>
<dbReference type="Pfam" id="PF13843">
    <property type="entry name" value="DDE_Tnp_1_7"/>
    <property type="match status" value="1"/>
</dbReference>
<feature type="domain" description="PiggyBac transposable element-derived protein" evidence="2">
    <location>
        <begin position="118"/>
        <end position="188"/>
    </location>
</feature>
<gene>
    <name evidence="4" type="ORF">JXQ802_LOCUS40955</name>
    <name evidence="3" type="ORF">PYM288_LOCUS13078</name>
</gene>
<organism evidence="3 5">
    <name type="scientific">Rotaria sordida</name>
    <dbReference type="NCBI Taxonomy" id="392033"/>
    <lineage>
        <taxon>Eukaryota</taxon>
        <taxon>Metazoa</taxon>
        <taxon>Spiralia</taxon>
        <taxon>Gnathifera</taxon>
        <taxon>Rotifera</taxon>
        <taxon>Eurotatoria</taxon>
        <taxon>Bdelloidea</taxon>
        <taxon>Philodinida</taxon>
        <taxon>Philodinidae</taxon>
        <taxon>Rotaria</taxon>
    </lineage>
</organism>
<name>A0A814ECN2_9BILA</name>